<dbReference type="RefSeq" id="WP_181501501.1">
    <property type="nucleotide sequence ID" value="NZ_JACDUH010000003.1"/>
</dbReference>
<evidence type="ECO:0000259" key="1">
    <source>
        <dbReference type="Pfam" id="PF07728"/>
    </source>
</evidence>
<dbReference type="SUPFAM" id="SSF52540">
    <property type="entry name" value="P-loop containing nucleoside triphosphate hydrolases"/>
    <property type="match status" value="1"/>
</dbReference>
<name>A0A7J9NWP9_METMI</name>
<dbReference type="Pfam" id="PF07728">
    <property type="entry name" value="AAA_5"/>
    <property type="match status" value="1"/>
</dbReference>
<reference evidence="2 3" key="1">
    <citation type="submission" date="2020-07" db="EMBL/GenBank/DDBJ databases">
        <title>Genomic Encyclopedia of Type Strains, Phase IV (KMG-V): Genome sequencing to study the core and pangenomes of soil and plant-associated prokaryotes.</title>
        <authorList>
            <person name="Whitman W."/>
        </authorList>
    </citation>
    <scope>NUCLEOTIDE SEQUENCE [LARGE SCALE GENOMIC DNA]</scope>
    <source>
        <strain evidence="2 3">A1</strain>
    </source>
</reference>
<comment type="caution">
    <text evidence="2">The sequence shown here is derived from an EMBL/GenBank/DDBJ whole genome shotgun (WGS) entry which is preliminary data.</text>
</comment>
<organism evidence="2 3">
    <name type="scientific">Methanococcus maripaludis</name>
    <name type="common">Methanococcus deltae</name>
    <dbReference type="NCBI Taxonomy" id="39152"/>
    <lineage>
        <taxon>Archaea</taxon>
        <taxon>Methanobacteriati</taxon>
        <taxon>Methanobacteriota</taxon>
        <taxon>Methanomada group</taxon>
        <taxon>Methanococci</taxon>
        <taxon>Methanococcales</taxon>
        <taxon>Methanococcaceae</taxon>
        <taxon>Methanococcus</taxon>
    </lineage>
</organism>
<dbReference type="GO" id="GO:0005524">
    <property type="term" value="F:ATP binding"/>
    <property type="evidence" value="ECO:0007669"/>
    <property type="project" value="InterPro"/>
</dbReference>
<sequence length="422" mass="47039">MKIAHDVDLVTLKANVMKCFAAKYLSGMSLVPHIVGKPGIGKSAFTRSLVGTHQHMGMNFNIDSMIDFRSMLHTPDEIKGLYLPAPPGTKEFEEGKLLNHMVSHFPSKPNTLFVYEELNAADPDVQKALLELMLDEKINDKKLPPFTYFVATGNEKSDAKRMYDLIEPLQDRVITMRYSPSDNDIINTVSRFSLPLGQLLANTPTYLKDVKSASGDGWSPTPRFLEFMSPLVNAFVTGKIEAGAMNKYKMTKVAAEHCDICDDIIGDVFGNKEYVTLSVDDKTEVGAFLDLVFASQWPTFTDDLSTKTKKIIDLVNELASGKTNENTAIILPMVLMGYDANRFQEYGLSSYKEAVDLLLDVIEVNQSSMRAAIQYLNAIGETEFIKRVVSSIRVLGDKDPKYLKVVHELKQFGAGAKYAFEI</sequence>
<proteinExistence type="predicted"/>
<evidence type="ECO:0000313" key="2">
    <source>
        <dbReference type="EMBL" id="MBA2851675.1"/>
    </source>
</evidence>
<dbReference type="Gene3D" id="3.40.50.300">
    <property type="entry name" value="P-loop containing nucleotide triphosphate hydrolases"/>
    <property type="match status" value="1"/>
</dbReference>
<dbReference type="AlphaFoldDB" id="A0A7J9NWP9"/>
<gene>
    <name evidence="2" type="ORF">HNP86_001834</name>
</gene>
<feature type="domain" description="ATPase dynein-related AAA" evidence="1">
    <location>
        <begin position="34"/>
        <end position="172"/>
    </location>
</feature>
<dbReference type="EMBL" id="JACDUH010000003">
    <property type="protein sequence ID" value="MBA2851675.1"/>
    <property type="molecule type" value="Genomic_DNA"/>
</dbReference>
<dbReference type="GO" id="GO:0016887">
    <property type="term" value="F:ATP hydrolysis activity"/>
    <property type="evidence" value="ECO:0007669"/>
    <property type="project" value="InterPro"/>
</dbReference>
<protein>
    <recommendedName>
        <fullName evidence="1">ATPase dynein-related AAA domain-containing protein</fullName>
    </recommendedName>
</protein>
<accession>A0A7J9NWP9</accession>
<evidence type="ECO:0000313" key="3">
    <source>
        <dbReference type="Proteomes" id="UP000564425"/>
    </source>
</evidence>
<dbReference type="InterPro" id="IPR011704">
    <property type="entry name" value="ATPase_dyneun-rel_AAA"/>
</dbReference>
<dbReference type="Proteomes" id="UP000564425">
    <property type="component" value="Unassembled WGS sequence"/>
</dbReference>
<dbReference type="InterPro" id="IPR027417">
    <property type="entry name" value="P-loop_NTPase"/>
</dbReference>